<dbReference type="Proteomes" id="UP000245464">
    <property type="component" value="Chromosome 7"/>
</dbReference>
<feature type="region of interest" description="Disordered" evidence="1">
    <location>
        <begin position="1"/>
        <end position="95"/>
    </location>
</feature>
<dbReference type="EMBL" id="NQIK02000007">
    <property type="protein sequence ID" value="KAF7568306.1"/>
    <property type="molecule type" value="Genomic_DNA"/>
</dbReference>
<organism evidence="2 3">
    <name type="scientific">Pyrenophora tritici-repentis</name>
    <dbReference type="NCBI Taxonomy" id="45151"/>
    <lineage>
        <taxon>Eukaryota</taxon>
        <taxon>Fungi</taxon>
        <taxon>Dikarya</taxon>
        <taxon>Ascomycota</taxon>
        <taxon>Pezizomycotina</taxon>
        <taxon>Dothideomycetes</taxon>
        <taxon>Pleosporomycetidae</taxon>
        <taxon>Pleosporales</taxon>
        <taxon>Pleosporineae</taxon>
        <taxon>Pleosporaceae</taxon>
        <taxon>Pyrenophora</taxon>
    </lineage>
</organism>
<evidence type="ECO:0000313" key="3">
    <source>
        <dbReference type="Proteomes" id="UP000245464"/>
    </source>
</evidence>
<accession>A0A834RR50</accession>
<dbReference type="KEGG" id="ptrr:90957433"/>
<feature type="compositionally biased region" description="Basic and acidic residues" evidence="1">
    <location>
        <begin position="11"/>
        <end position="33"/>
    </location>
</feature>
<evidence type="ECO:0000256" key="1">
    <source>
        <dbReference type="SAM" id="MobiDB-lite"/>
    </source>
</evidence>
<dbReference type="GeneID" id="90957433"/>
<dbReference type="AlphaFoldDB" id="A0A834RR50"/>
<comment type="caution">
    <text evidence="2">The sequence shown here is derived from an EMBL/GenBank/DDBJ whole genome shotgun (WGS) entry which is preliminary data.</text>
</comment>
<name>A0A834RR50_9PLEO</name>
<evidence type="ECO:0000313" key="2">
    <source>
        <dbReference type="EMBL" id="KAF7568306.1"/>
    </source>
</evidence>
<sequence length="95" mass="11275">MAPIDEAIADLESRDSGEKFTLKESPRKLREARAGVAVREQDETEETLQKARSKKQREEARLQRQNELEERRVERQRLKEMRELERAKKAAERAR</sequence>
<protein>
    <submittedName>
        <fullName evidence="2">Trichoplein multi-domain protein</fullName>
    </submittedName>
</protein>
<dbReference type="RefSeq" id="XP_065960903.1">
    <property type="nucleotide sequence ID" value="XM_066108911.1"/>
</dbReference>
<feature type="compositionally biased region" description="Basic and acidic residues" evidence="1">
    <location>
        <begin position="56"/>
        <end position="95"/>
    </location>
</feature>
<proteinExistence type="predicted"/>
<gene>
    <name evidence="2" type="ORF">PtrM4_129190</name>
</gene>
<reference evidence="2 3" key="1">
    <citation type="journal article" date="2018" name="BMC Genomics">
        <title>Comparative genomics of the wheat fungal pathogen Pyrenophora tritici-repentis reveals chromosomal variations and genome plasticity.</title>
        <authorList>
            <person name="Moolhuijzen P."/>
            <person name="See P.T."/>
            <person name="Hane J.K."/>
            <person name="Shi G."/>
            <person name="Liu Z."/>
            <person name="Oliver R.P."/>
            <person name="Moffat C.S."/>
        </authorList>
    </citation>
    <scope>NUCLEOTIDE SEQUENCE [LARGE SCALE GENOMIC DNA]</scope>
    <source>
        <strain evidence="2">M4</strain>
    </source>
</reference>